<keyword evidence="2" id="KW-0408">Iron</keyword>
<accession>A0ABS6E7X4</accession>
<dbReference type="PANTHER" id="PTHR43432">
    <property type="entry name" value="SLR0285 PROTEIN"/>
    <property type="match status" value="1"/>
</dbReference>
<dbReference type="InterPro" id="IPR007197">
    <property type="entry name" value="rSAM"/>
</dbReference>
<evidence type="ECO:0000256" key="2">
    <source>
        <dbReference type="ARBA" id="ARBA00023004"/>
    </source>
</evidence>
<evidence type="ECO:0000259" key="4">
    <source>
        <dbReference type="PROSITE" id="PS51918"/>
    </source>
</evidence>
<reference evidence="5 6" key="1">
    <citation type="submission" date="2021-06" db="EMBL/GenBank/DDBJ databases">
        <authorList>
            <person name="Sun Q."/>
            <person name="Li D."/>
        </authorList>
    </citation>
    <scope>NUCLEOTIDE SEQUENCE [LARGE SCALE GENOMIC DNA]</scope>
    <source>
        <strain evidence="5 6">MSJ-40</strain>
    </source>
</reference>
<dbReference type="InterPro" id="IPR040086">
    <property type="entry name" value="MJ0683-like"/>
</dbReference>
<evidence type="ECO:0000313" key="6">
    <source>
        <dbReference type="Proteomes" id="UP000749471"/>
    </source>
</evidence>
<dbReference type="CDD" id="cd01335">
    <property type="entry name" value="Radical_SAM"/>
    <property type="match status" value="1"/>
</dbReference>
<dbReference type="SFLD" id="SFLDG01084">
    <property type="entry name" value="Uncharacterised_Radical_SAM_Su"/>
    <property type="match status" value="1"/>
</dbReference>
<feature type="domain" description="Radical SAM core" evidence="4">
    <location>
        <begin position="18"/>
        <end position="261"/>
    </location>
</feature>
<keyword evidence="3" id="KW-0411">Iron-sulfur</keyword>
<organism evidence="5 6">
    <name type="scientific">Tissierella simiarum</name>
    <dbReference type="NCBI Taxonomy" id="2841534"/>
    <lineage>
        <taxon>Bacteria</taxon>
        <taxon>Bacillati</taxon>
        <taxon>Bacillota</taxon>
        <taxon>Tissierellia</taxon>
        <taxon>Tissierellales</taxon>
        <taxon>Tissierellaceae</taxon>
        <taxon>Tissierella</taxon>
    </lineage>
</organism>
<dbReference type="Pfam" id="PF04055">
    <property type="entry name" value="Radical_SAM"/>
    <property type="match status" value="1"/>
</dbReference>
<keyword evidence="6" id="KW-1185">Reference proteome</keyword>
<dbReference type="Proteomes" id="UP000749471">
    <property type="component" value="Unassembled WGS sequence"/>
</dbReference>
<evidence type="ECO:0000256" key="3">
    <source>
        <dbReference type="ARBA" id="ARBA00023014"/>
    </source>
</evidence>
<keyword evidence="1" id="KW-0479">Metal-binding</keyword>
<proteinExistence type="predicted"/>
<comment type="caution">
    <text evidence="5">The sequence shown here is derived from an EMBL/GenBank/DDBJ whole genome shotgun (WGS) entry which is preliminary data.</text>
</comment>
<dbReference type="EMBL" id="JAHLPM010000011">
    <property type="protein sequence ID" value="MBU5439021.1"/>
    <property type="molecule type" value="Genomic_DNA"/>
</dbReference>
<dbReference type="SFLD" id="SFLDS00029">
    <property type="entry name" value="Radical_SAM"/>
    <property type="match status" value="1"/>
</dbReference>
<protein>
    <submittedName>
        <fullName evidence="5">Radical SAM protein</fullName>
    </submittedName>
</protein>
<dbReference type="RefSeq" id="WP_216520634.1">
    <property type="nucleotide sequence ID" value="NZ_JAHLPM010000011.1"/>
</dbReference>
<dbReference type="PROSITE" id="PS51918">
    <property type="entry name" value="RADICAL_SAM"/>
    <property type="match status" value="1"/>
</dbReference>
<sequence>MKYIAAKNIIIPKKDPSRWFGINYNMNIYRGCSHNCIYCDSRSECYQINNFNEIVAKEDALLIIERELKSKRKTGIVGTGAMSDPYNPMERKHRLTKGALELINKYGFGINIITKSDLIVRDIDLLRKINIHSPVCIGITITAANDELSSKIEPDSPRSSERFLAIKELSDHRIYTGVLMMPILPFISDSEENIISIVRKGVECGAKFIYPWFGVTLRLGQREYFYNELDKEFPGIKERYKKSYGNSYECLSHNHKKLWELFIRECNNYRIDYKMSDIIKNYKQNVQIKQMSLF</sequence>
<gene>
    <name evidence="5" type="ORF">KQI42_13415</name>
</gene>
<dbReference type="PANTHER" id="PTHR43432:SF5">
    <property type="entry name" value="ELP3_MIAA_NIFB-LIKE RADICAL SAM CORE DOMAIN-CONTAINING PROTEIN"/>
    <property type="match status" value="1"/>
</dbReference>
<evidence type="ECO:0000313" key="5">
    <source>
        <dbReference type="EMBL" id="MBU5439021.1"/>
    </source>
</evidence>
<evidence type="ECO:0000256" key="1">
    <source>
        <dbReference type="ARBA" id="ARBA00022723"/>
    </source>
</evidence>
<name>A0ABS6E7X4_9FIRM</name>